<dbReference type="InterPro" id="IPR051784">
    <property type="entry name" value="Nod_factor_ABC_transporter"/>
</dbReference>
<proteinExistence type="predicted"/>
<feature type="transmembrane region" description="Helical" evidence="5">
    <location>
        <begin position="21"/>
        <end position="41"/>
    </location>
</feature>
<organism evidence="7">
    <name type="scientific">Streptomyces sp. NBC_01393</name>
    <dbReference type="NCBI Taxonomy" id="2903851"/>
    <lineage>
        <taxon>Bacteria</taxon>
        <taxon>Bacillati</taxon>
        <taxon>Actinomycetota</taxon>
        <taxon>Actinomycetes</taxon>
        <taxon>Kitasatosporales</taxon>
        <taxon>Streptomycetaceae</taxon>
        <taxon>Streptomyces</taxon>
    </lineage>
</organism>
<evidence type="ECO:0000256" key="2">
    <source>
        <dbReference type="ARBA" id="ARBA00022692"/>
    </source>
</evidence>
<evidence type="ECO:0000259" key="6">
    <source>
        <dbReference type="Pfam" id="PF01061"/>
    </source>
</evidence>
<feature type="transmembrane region" description="Helical" evidence="5">
    <location>
        <begin position="133"/>
        <end position="157"/>
    </location>
</feature>
<evidence type="ECO:0000256" key="3">
    <source>
        <dbReference type="ARBA" id="ARBA00022989"/>
    </source>
</evidence>
<dbReference type="PANTHER" id="PTHR43229:SF2">
    <property type="entry name" value="NODULATION PROTEIN J"/>
    <property type="match status" value="1"/>
</dbReference>
<accession>A0AAU3HVR6</accession>
<dbReference type="AlphaFoldDB" id="A0AAU3HVR6"/>
<feature type="transmembrane region" description="Helical" evidence="5">
    <location>
        <begin position="99"/>
        <end position="121"/>
    </location>
</feature>
<protein>
    <submittedName>
        <fullName evidence="7">ABC transporter permease</fullName>
    </submittedName>
</protein>
<keyword evidence="4 5" id="KW-0472">Membrane</keyword>
<reference evidence="7" key="1">
    <citation type="submission" date="2022-10" db="EMBL/GenBank/DDBJ databases">
        <title>The complete genomes of actinobacterial strains from the NBC collection.</title>
        <authorList>
            <person name="Joergensen T.S."/>
            <person name="Alvarez Arevalo M."/>
            <person name="Sterndorff E.B."/>
            <person name="Faurdal D."/>
            <person name="Vuksanovic O."/>
            <person name="Mourched A.-S."/>
            <person name="Charusanti P."/>
            <person name="Shaw S."/>
            <person name="Blin K."/>
            <person name="Weber T."/>
        </authorList>
    </citation>
    <scope>NUCLEOTIDE SEQUENCE</scope>
    <source>
        <strain evidence="7">NBC_01393</strain>
    </source>
</reference>
<evidence type="ECO:0000256" key="1">
    <source>
        <dbReference type="ARBA" id="ARBA00004141"/>
    </source>
</evidence>
<evidence type="ECO:0000256" key="4">
    <source>
        <dbReference type="ARBA" id="ARBA00023136"/>
    </source>
</evidence>
<sequence length="255" mass="27192">MSLLVAAGRFQGRLVLTHRDYLIDLVRTPLLAAVFLLLIRHNERPDLLANGLLAPVLMGVWSMAMLISGEVVDNDRWLGTLELQIAAPVDFARVVLSRVWVTTAISLLTVGEVAAVAVLGFGTVPRVPHPGVFAVGLLATAVATAGTATLMAALFVATRTARTFQNSLSYPVLLLGGVFTPLDRLPEWTHPVGRLIYLSWSSDLLRDALAPATVASVPWRTGAILGLGLLTGAGGRLLLGRVVRLVRENGTVGLR</sequence>
<keyword evidence="3 5" id="KW-1133">Transmembrane helix</keyword>
<dbReference type="GO" id="GO:0016020">
    <property type="term" value="C:membrane"/>
    <property type="evidence" value="ECO:0007669"/>
    <property type="project" value="UniProtKB-SubCell"/>
</dbReference>
<dbReference type="Pfam" id="PF01061">
    <property type="entry name" value="ABC2_membrane"/>
    <property type="match status" value="1"/>
</dbReference>
<evidence type="ECO:0000313" key="7">
    <source>
        <dbReference type="EMBL" id="WTZ07056.1"/>
    </source>
</evidence>
<dbReference type="EMBL" id="CP109546">
    <property type="protein sequence ID" value="WTZ07056.1"/>
    <property type="molecule type" value="Genomic_DNA"/>
</dbReference>
<dbReference type="GO" id="GO:0140359">
    <property type="term" value="F:ABC-type transporter activity"/>
    <property type="evidence" value="ECO:0007669"/>
    <property type="project" value="InterPro"/>
</dbReference>
<feature type="domain" description="ABC-2 type transporter transmembrane" evidence="6">
    <location>
        <begin position="51"/>
        <end position="208"/>
    </location>
</feature>
<feature type="transmembrane region" description="Helical" evidence="5">
    <location>
        <begin position="47"/>
        <end position="67"/>
    </location>
</feature>
<name>A0AAU3HVR6_9ACTN</name>
<dbReference type="InterPro" id="IPR013525">
    <property type="entry name" value="ABC2_TM"/>
</dbReference>
<evidence type="ECO:0000256" key="5">
    <source>
        <dbReference type="SAM" id="Phobius"/>
    </source>
</evidence>
<keyword evidence="2 5" id="KW-0812">Transmembrane</keyword>
<comment type="subcellular location">
    <subcellularLocation>
        <location evidence="1">Membrane</location>
        <topology evidence="1">Multi-pass membrane protein</topology>
    </subcellularLocation>
</comment>
<gene>
    <name evidence="7" type="ORF">OG699_02995</name>
</gene>
<dbReference type="PANTHER" id="PTHR43229">
    <property type="entry name" value="NODULATION PROTEIN J"/>
    <property type="match status" value="1"/>
</dbReference>